<keyword evidence="2" id="KW-1133">Transmembrane helix</keyword>
<gene>
    <name evidence="3" type="ORF">Psuf_029650</name>
</gene>
<feature type="transmembrane region" description="Helical" evidence="2">
    <location>
        <begin position="6"/>
        <end position="26"/>
    </location>
</feature>
<proteinExistence type="predicted"/>
<feature type="region of interest" description="Disordered" evidence="1">
    <location>
        <begin position="65"/>
        <end position="178"/>
    </location>
</feature>
<reference evidence="3 4" key="2">
    <citation type="submission" date="2020-03" db="EMBL/GenBank/DDBJ databases">
        <authorList>
            <person name="Ichikawa N."/>
            <person name="Kimura A."/>
            <person name="Kitahashi Y."/>
            <person name="Uohara A."/>
        </authorList>
    </citation>
    <scope>NUCLEOTIDE SEQUENCE [LARGE SCALE GENOMIC DNA]</scope>
    <source>
        <strain evidence="3 4">NBRC 105367</strain>
    </source>
</reference>
<dbReference type="Proteomes" id="UP000503011">
    <property type="component" value="Chromosome"/>
</dbReference>
<keyword evidence="2" id="KW-0812">Transmembrane</keyword>
<protein>
    <submittedName>
        <fullName evidence="3">Uncharacterized protein</fullName>
    </submittedName>
</protein>
<keyword evidence="2" id="KW-0472">Membrane</keyword>
<dbReference type="AlphaFoldDB" id="A0A6F8YHS1"/>
<name>A0A6F8YHS1_9ACTN</name>
<evidence type="ECO:0000313" key="4">
    <source>
        <dbReference type="Proteomes" id="UP000503011"/>
    </source>
</evidence>
<evidence type="ECO:0000256" key="1">
    <source>
        <dbReference type="SAM" id="MobiDB-lite"/>
    </source>
</evidence>
<organism evidence="3 4">
    <name type="scientific">Phytohabitans suffuscus</name>
    <dbReference type="NCBI Taxonomy" id="624315"/>
    <lineage>
        <taxon>Bacteria</taxon>
        <taxon>Bacillati</taxon>
        <taxon>Actinomycetota</taxon>
        <taxon>Actinomycetes</taxon>
        <taxon>Micromonosporales</taxon>
        <taxon>Micromonosporaceae</taxon>
    </lineage>
</organism>
<sequence length="178" mass="19733">MSTPTLPGWLQVVLVWLCGVVGWLLLRPYRRITQLGGKDSSAAITSAGSWHRRFFRDVREAAKLNVSEPGGTTEPQLGKRRQVVVEQTTLRPEARDEDPSHASTTRPDGHERADEATAPEPSPSRSTRPAPSRTRRTTEWVEPDLPERPPSYTIYRPGGEPSTEPAPAPAPRVRAEAR</sequence>
<reference evidence="3 4" key="1">
    <citation type="submission" date="2020-03" db="EMBL/GenBank/DDBJ databases">
        <title>Whole genome shotgun sequence of Phytohabitans suffuscus NBRC 105367.</title>
        <authorList>
            <person name="Komaki H."/>
            <person name="Tamura T."/>
        </authorList>
    </citation>
    <scope>NUCLEOTIDE SEQUENCE [LARGE SCALE GENOMIC DNA]</scope>
    <source>
        <strain evidence="3 4">NBRC 105367</strain>
    </source>
</reference>
<evidence type="ECO:0000313" key="3">
    <source>
        <dbReference type="EMBL" id="BCB85652.1"/>
    </source>
</evidence>
<keyword evidence="4" id="KW-1185">Reference proteome</keyword>
<dbReference type="EMBL" id="AP022871">
    <property type="protein sequence ID" value="BCB85652.1"/>
    <property type="molecule type" value="Genomic_DNA"/>
</dbReference>
<accession>A0A6F8YHS1</accession>
<evidence type="ECO:0000256" key="2">
    <source>
        <dbReference type="SAM" id="Phobius"/>
    </source>
</evidence>
<dbReference type="KEGG" id="psuu:Psuf_029650"/>
<feature type="compositionally biased region" description="Low complexity" evidence="1">
    <location>
        <begin position="116"/>
        <end position="132"/>
    </location>
</feature>